<dbReference type="RefSeq" id="WP_107323999.1">
    <property type="nucleotide sequence ID" value="NZ_NHSP01000074.1"/>
</dbReference>
<dbReference type="InterPro" id="IPR050264">
    <property type="entry name" value="Bact_CCA-adding_enz_type3_sf"/>
</dbReference>
<dbReference type="SUPFAM" id="SSF81301">
    <property type="entry name" value="Nucleotidyltransferase"/>
    <property type="match status" value="1"/>
</dbReference>
<protein>
    <submittedName>
        <fullName evidence="11">CCA tRNA nucleotidyltransferase</fullName>
    </submittedName>
</protein>
<evidence type="ECO:0000256" key="5">
    <source>
        <dbReference type="ARBA" id="ARBA00022723"/>
    </source>
</evidence>
<keyword evidence="7" id="KW-0460">Magnesium</keyword>
<evidence type="ECO:0000256" key="6">
    <source>
        <dbReference type="ARBA" id="ARBA00022741"/>
    </source>
</evidence>
<dbReference type="PANTHER" id="PTHR46173:SF1">
    <property type="entry name" value="CCA TRNA NUCLEOTIDYLTRANSFERASE 1, MITOCHONDRIAL"/>
    <property type="match status" value="1"/>
</dbReference>
<dbReference type="PANTHER" id="PTHR46173">
    <property type="entry name" value="CCA TRNA NUCLEOTIDYLTRANSFERASE 1, MITOCHONDRIAL"/>
    <property type="match status" value="1"/>
</dbReference>
<evidence type="ECO:0000256" key="8">
    <source>
        <dbReference type="RuleBase" id="RU003953"/>
    </source>
</evidence>
<keyword evidence="6" id="KW-0547">Nucleotide-binding</keyword>
<evidence type="ECO:0000259" key="10">
    <source>
        <dbReference type="Pfam" id="PF12627"/>
    </source>
</evidence>
<dbReference type="OrthoDB" id="9805698at2"/>
<organism evidence="11 12">
    <name type="scientific">Phaeovulum veldkampii DSM 11550</name>
    <dbReference type="NCBI Taxonomy" id="1185920"/>
    <lineage>
        <taxon>Bacteria</taxon>
        <taxon>Pseudomonadati</taxon>
        <taxon>Pseudomonadota</taxon>
        <taxon>Alphaproteobacteria</taxon>
        <taxon>Rhodobacterales</taxon>
        <taxon>Paracoccaceae</taxon>
        <taxon>Phaeovulum</taxon>
    </lineage>
</organism>
<keyword evidence="4" id="KW-0548">Nucleotidyltransferase</keyword>
<dbReference type="GO" id="GO:0016779">
    <property type="term" value="F:nucleotidyltransferase activity"/>
    <property type="evidence" value="ECO:0007669"/>
    <property type="project" value="UniProtKB-KW"/>
</dbReference>
<sequence>MRISGDWLADAGIQAVLAMLAEGGHQALLVGGCVRNALLGLPVSDIDISTDARPERVMELATAAGVRPVPTGIEHGTVTVVVNHEPHEITTFRRDVETFGRHAIVAFADRIEDDAARRDFTVNALYADAWGRVIDPLGGGLSDLAARRIRFVGLPEDRIREDYLRILRFFRFTAHYADPTHGPDPEGLAACAMLAGGIATLSRERVGAEMRKLLAAVDPAPAVAAMQITGVLAHVLPGAEASALAPLIHLEAGRAPDALRRLAVLGGQDVAERLRLSRAEDRRLETLHDCARGGEGPGVLGYRIGAQAALDAGLIRAALIGTPMPEGWAEAALRGAAARFPVTARDLMPGLSGAELGARLKDLEARWIASDFALTRDDLLA</sequence>
<proteinExistence type="inferred from homology"/>
<evidence type="ECO:0000256" key="7">
    <source>
        <dbReference type="ARBA" id="ARBA00022842"/>
    </source>
</evidence>
<accession>A0A2T4JLD1</accession>
<feature type="domain" description="tRNA nucleotidyltransferase/poly(A) polymerase RNA and SrmB- binding" evidence="10">
    <location>
        <begin position="184"/>
        <end position="240"/>
    </location>
</feature>
<name>A0A2T4JLD1_9RHOB</name>
<keyword evidence="5" id="KW-0479">Metal-binding</keyword>
<dbReference type="Gene3D" id="3.30.460.10">
    <property type="entry name" value="Beta Polymerase, domain 2"/>
    <property type="match status" value="1"/>
</dbReference>
<keyword evidence="2 8" id="KW-0808">Transferase</keyword>
<dbReference type="Pfam" id="PF01743">
    <property type="entry name" value="PolyA_pol"/>
    <property type="match status" value="1"/>
</dbReference>
<dbReference type="AlphaFoldDB" id="A0A2T4JLD1"/>
<dbReference type="Pfam" id="PF12627">
    <property type="entry name" value="PolyA_pol_RNAbd"/>
    <property type="match status" value="1"/>
</dbReference>
<dbReference type="GO" id="GO:0046872">
    <property type="term" value="F:metal ion binding"/>
    <property type="evidence" value="ECO:0007669"/>
    <property type="project" value="UniProtKB-KW"/>
</dbReference>
<gene>
    <name evidence="11" type="ORF">C5F46_03670</name>
</gene>
<evidence type="ECO:0000256" key="4">
    <source>
        <dbReference type="ARBA" id="ARBA00022695"/>
    </source>
</evidence>
<evidence type="ECO:0000259" key="9">
    <source>
        <dbReference type="Pfam" id="PF01743"/>
    </source>
</evidence>
<keyword evidence="8" id="KW-0694">RNA-binding</keyword>
<dbReference type="InterPro" id="IPR032828">
    <property type="entry name" value="PolyA_RNA-bd"/>
</dbReference>
<evidence type="ECO:0000256" key="1">
    <source>
        <dbReference type="ARBA" id="ARBA00001946"/>
    </source>
</evidence>
<evidence type="ECO:0000313" key="11">
    <source>
        <dbReference type="EMBL" id="PTE18704.1"/>
    </source>
</evidence>
<dbReference type="CDD" id="cd05398">
    <property type="entry name" value="NT_ClassII-CCAase"/>
    <property type="match status" value="1"/>
</dbReference>
<dbReference type="GO" id="GO:0000166">
    <property type="term" value="F:nucleotide binding"/>
    <property type="evidence" value="ECO:0007669"/>
    <property type="project" value="UniProtKB-KW"/>
</dbReference>
<evidence type="ECO:0000313" key="12">
    <source>
        <dbReference type="Proteomes" id="UP000241899"/>
    </source>
</evidence>
<dbReference type="InterPro" id="IPR043519">
    <property type="entry name" value="NT_sf"/>
</dbReference>
<reference evidence="11 12" key="1">
    <citation type="submission" date="2018-03" db="EMBL/GenBank/DDBJ databases">
        <title>Rhodobacter veldkampii.</title>
        <authorList>
            <person name="Meyer T.E."/>
            <person name="Miller S."/>
            <person name="Lodha T."/>
            <person name="Gandham S."/>
            <person name="Chintalapati S."/>
            <person name="Chintalapati V.R."/>
        </authorList>
    </citation>
    <scope>NUCLEOTIDE SEQUENCE [LARGE SCALE GENOMIC DNA]</scope>
    <source>
        <strain evidence="11 12">DSM 11550</strain>
    </source>
</reference>
<dbReference type="SUPFAM" id="SSF81891">
    <property type="entry name" value="Poly A polymerase C-terminal region-like"/>
    <property type="match status" value="1"/>
</dbReference>
<dbReference type="GO" id="GO:0008033">
    <property type="term" value="P:tRNA processing"/>
    <property type="evidence" value="ECO:0007669"/>
    <property type="project" value="UniProtKB-KW"/>
</dbReference>
<keyword evidence="12" id="KW-1185">Reference proteome</keyword>
<dbReference type="InterPro" id="IPR002646">
    <property type="entry name" value="PolA_pol_head_dom"/>
</dbReference>
<comment type="cofactor">
    <cofactor evidence="1">
        <name>Mg(2+)</name>
        <dbReference type="ChEBI" id="CHEBI:18420"/>
    </cofactor>
</comment>
<keyword evidence="3" id="KW-0819">tRNA processing</keyword>
<comment type="caution">
    <text evidence="11">The sequence shown here is derived from an EMBL/GenBank/DDBJ whole genome shotgun (WGS) entry which is preliminary data.</text>
</comment>
<feature type="domain" description="Poly A polymerase head" evidence="9">
    <location>
        <begin position="28"/>
        <end position="150"/>
    </location>
</feature>
<dbReference type="EMBL" id="PZKF01000005">
    <property type="protein sequence ID" value="PTE18704.1"/>
    <property type="molecule type" value="Genomic_DNA"/>
</dbReference>
<comment type="similarity">
    <text evidence="8">Belongs to the tRNA nucleotidyltransferase/poly(A) polymerase family.</text>
</comment>
<dbReference type="PROSITE" id="PS51257">
    <property type="entry name" value="PROKAR_LIPOPROTEIN"/>
    <property type="match status" value="1"/>
</dbReference>
<dbReference type="Gene3D" id="1.10.3090.10">
    <property type="entry name" value="cca-adding enzyme, domain 2"/>
    <property type="match status" value="1"/>
</dbReference>
<dbReference type="GO" id="GO:0000049">
    <property type="term" value="F:tRNA binding"/>
    <property type="evidence" value="ECO:0007669"/>
    <property type="project" value="TreeGrafter"/>
</dbReference>
<evidence type="ECO:0000256" key="3">
    <source>
        <dbReference type="ARBA" id="ARBA00022694"/>
    </source>
</evidence>
<evidence type="ECO:0000256" key="2">
    <source>
        <dbReference type="ARBA" id="ARBA00022679"/>
    </source>
</evidence>
<dbReference type="Proteomes" id="UP000241899">
    <property type="component" value="Unassembled WGS sequence"/>
</dbReference>